<dbReference type="Proteomes" id="UP001326199">
    <property type="component" value="Unassembled WGS sequence"/>
</dbReference>
<organism evidence="1 2">
    <name type="scientific">Podospora pseudopauciseta</name>
    <dbReference type="NCBI Taxonomy" id="2093780"/>
    <lineage>
        <taxon>Eukaryota</taxon>
        <taxon>Fungi</taxon>
        <taxon>Dikarya</taxon>
        <taxon>Ascomycota</taxon>
        <taxon>Pezizomycotina</taxon>
        <taxon>Sordariomycetes</taxon>
        <taxon>Sordariomycetidae</taxon>
        <taxon>Sordariales</taxon>
        <taxon>Podosporaceae</taxon>
        <taxon>Podospora</taxon>
    </lineage>
</organism>
<protein>
    <submittedName>
        <fullName evidence="1">Uncharacterized protein</fullName>
    </submittedName>
</protein>
<dbReference type="RefSeq" id="XP_062768693.1">
    <property type="nucleotide sequence ID" value="XM_062905592.1"/>
</dbReference>
<reference evidence="1 2" key="1">
    <citation type="journal article" date="2023" name="bioRxiv">
        <title>High-quality genome assemblies of four members of thePodospora anserinaspecies complex.</title>
        <authorList>
            <person name="Ament-Velasquez S.L."/>
            <person name="Vogan A.A."/>
            <person name="Wallerman O."/>
            <person name="Hartmann F."/>
            <person name="Gautier V."/>
            <person name="Silar P."/>
            <person name="Giraud T."/>
            <person name="Johannesson H."/>
        </authorList>
    </citation>
    <scope>NUCLEOTIDE SEQUENCE [LARGE SCALE GENOMIC DNA]</scope>
    <source>
        <strain evidence="1 2">CBS 411.78</strain>
    </source>
</reference>
<dbReference type="EMBL" id="JAFFHB010000002">
    <property type="protein sequence ID" value="KAK4670023.1"/>
    <property type="molecule type" value="Genomic_DNA"/>
</dbReference>
<evidence type="ECO:0000313" key="1">
    <source>
        <dbReference type="EMBL" id="KAK4670023.1"/>
    </source>
</evidence>
<sequence length="72" mass="8085">MISSKPSPFHCTRNSSIILDVRRQTQAQNAPRRHVAPLDDSRETCTCTIATGGGATIERLSSWCNYKFLNFK</sequence>
<gene>
    <name evidence="1" type="ORF">QC763_0038500</name>
</gene>
<keyword evidence="2" id="KW-1185">Reference proteome</keyword>
<proteinExistence type="predicted"/>
<dbReference type="GeneID" id="87925592"/>
<name>A0ABR0HPK0_9PEZI</name>
<accession>A0ABR0HPK0</accession>
<evidence type="ECO:0000313" key="2">
    <source>
        <dbReference type="Proteomes" id="UP001326199"/>
    </source>
</evidence>
<comment type="caution">
    <text evidence="1">The sequence shown here is derived from an EMBL/GenBank/DDBJ whole genome shotgun (WGS) entry which is preliminary data.</text>
</comment>